<protein>
    <submittedName>
        <fullName evidence="1">Uncharacterized protein</fullName>
    </submittedName>
</protein>
<dbReference type="Proteomes" id="UP001162640">
    <property type="component" value="Unassembled WGS sequence"/>
</dbReference>
<proteinExistence type="predicted"/>
<accession>A0A9W7DPG5</accession>
<evidence type="ECO:0000313" key="2">
    <source>
        <dbReference type="Proteomes" id="UP001162640"/>
    </source>
</evidence>
<name>A0A9W7DPG5_9STRA</name>
<comment type="caution">
    <text evidence="1">The sequence shown here is derived from an EMBL/GenBank/DDBJ whole genome shotgun (WGS) entry which is preliminary data.</text>
</comment>
<dbReference type="AlphaFoldDB" id="A0A9W7DPG5"/>
<dbReference type="EMBL" id="BLQM01000015">
    <property type="protein sequence ID" value="GMH50508.1"/>
    <property type="molecule type" value="Genomic_DNA"/>
</dbReference>
<evidence type="ECO:0000313" key="1">
    <source>
        <dbReference type="EMBL" id="GMH50508.1"/>
    </source>
</evidence>
<sequence length="113" mass="12224">MTIPDSLQKLGVGTFLGCHKLVPSNIDMRGYDSDGEEVPDATTEVIAYLRTQQRIAALEKLLAERDATIAERDAEVATLTTEVTVLTDKVATLTTEVAALKIMNNPPAHINDS</sequence>
<reference evidence="2" key="1">
    <citation type="journal article" date="2023" name="Commun. Biol.">
        <title>Genome analysis of Parmales, the sister group of diatoms, reveals the evolutionary specialization of diatoms from phago-mixotrophs to photoautotrophs.</title>
        <authorList>
            <person name="Ban H."/>
            <person name="Sato S."/>
            <person name="Yoshikawa S."/>
            <person name="Yamada K."/>
            <person name="Nakamura Y."/>
            <person name="Ichinomiya M."/>
            <person name="Sato N."/>
            <person name="Blanc-Mathieu R."/>
            <person name="Endo H."/>
            <person name="Kuwata A."/>
            <person name="Ogata H."/>
        </authorList>
    </citation>
    <scope>NUCLEOTIDE SEQUENCE [LARGE SCALE GENOMIC DNA]</scope>
</reference>
<organism evidence="1 2">
    <name type="scientific">Triparma laevis f. inornata</name>
    <dbReference type="NCBI Taxonomy" id="1714386"/>
    <lineage>
        <taxon>Eukaryota</taxon>
        <taxon>Sar</taxon>
        <taxon>Stramenopiles</taxon>
        <taxon>Ochrophyta</taxon>
        <taxon>Bolidophyceae</taxon>
        <taxon>Parmales</taxon>
        <taxon>Triparmaceae</taxon>
        <taxon>Triparma</taxon>
    </lineage>
</organism>
<dbReference type="Gene3D" id="1.20.5.340">
    <property type="match status" value="1"/>
</dbReference>
<gene>
    <name evidence="1" type="ORF">TL16_g00793</name>
</gene>